<reference evidence="5" key="1">
    <citation type="journal article" date="2017" name="Genome Biol.">
        <title>Comparative genomics reveals high biological diversity and specific adaptations in the industrially and medically important fungal genus Aspergillus.</title>
        <authorList>
            <person name="de Vries R.P."/>
            <person name="Riley R."/>
            <person name="Wiebenga A."/>
            <person name="Aguilar-Osorio G."/>
            <person name="Amillis S."/>
            <person name="Uchima C.A."/>
            <person name="Anderluh G."/>
            <person name="Asadollahi M."/>
            <person name="Askin M."/>
            <person name="Barry K."/>
            <person name="Battaglia E."/>
            <person name="Bayram O."/>
            <person name="Benocci T."/>
            <person name="Braus-Stromeyer S.A."/>
            <person name="Caldana C."/>
            <person name="Canovas D."/>
            <person name="Cerqueira G.C."/>
            <person name="Chen F."/>
            <person name="Chen W."/>
            <person name="Choi C."/>
            <person name="Clum A."/>
            <person name="Dos Santos R.A."/>
            <person name="Damasio A.R."/>
            <person name="Diallinas G."/>
            <person name="Emri T."/>
            <person name="Fekete E."/>
            <person name="Flipphi M."/>
            <person name="Freyberg S."/>
            <person name="Gallo A."/>
            <person name="Gournas C."/>
            <person name="Habgood R."/>
            <person name="Hainaut M."/>
            <person name="Harispe M.L."/>
            <person name="Henrissat B."/>
            <person name="Hilden K.S."/>
            <person name="Hope R."/>
            <person name="Hossain A."/>
            <person name="Karabika E."/>
            <person name="Karaffa L."/>
            <person name="Karanyi Z."/>
            <person name="Krasevec N."/>
            <person name="Kuo A."/>
            <person name="Kusch H."/>
            <person name="LaButti K."/>
            <person name="Lagendijk E.L."/>
            <person name="Lapidus A."/>
            <person name="Levasseur A."/>
            <person name="Lindquist E."/>
            <person name="Lipzen A."/>
            <person name="Logrieco A.F."/>
            <person name="MacCabe A."/>
            <person name="Maekelae M.R."/>
            <person name="Malavazi I."/>
            <person name="Melin P."/>
            <person name="Meyer V."/>
            <person name="Mielnichuk N."/>
            <person name="Miskei M."/>
            <person name="Molnar A.P."/>
            <person name="Mule G."/>
            <person name="Ngan C.Y."/>
            <person name="Orejas M."/>
            <person name="Orosz E."/>
            <person name="Ouedraogo J.P."/>
            <person name="Overkamp K.M."/>
            <person name="Park H.-S."/>
            <person name="Perrone G."/>
            <person name="Piumi F."/>
            <person name="Punt P.J."/>
            <person name="Ram A.F."/>
            <person name="Ramon A."/>
            <person name="Rauscher S."/>
            <person name="Record E."/>
            <person name="Riano-Pachon D.M."/>
            <person name="Robert V."/>
            <person name="Roehrig J."/>
            <person name="Ruller R."/>
            <person name="Salamov A."/>
            <person name="Salih N.S."/>
            <person name="Samson R.A."/>
            <person name="Sandor E."/>
            <person name="Sanguinetti M."/>
            <person name="Schuetze T."/>
            <person name="Sepcic K."/>
            <person name="Shelest E."/>
            <person name="Sherlock G."/>
            <person name="Sophianopoulou V."/>
            <person name="Squina F.M."/>
            <person name="Sun H."/>
            <person name="Susca A."/>
            <person name="Todd R.B."/>
            <person name="Tsang A."/>
            <person name="Unkles S.E."/>
            <person name="van de Wiele N."/>
            <person name="van Rossen-Uffink D."/>
            <person name="Oliveira J.V."/>
            <person name="Vesth T.C."/>
            <person name="Visser J."/>
            <person name="Yu J.-H."/>
            <person name="Zhou M."/>
            <person name="Andersen M.R."/>
            <person name="Archer D.B."/>
            <person name="Baker S.E."/>
            <person name="Benoit I."/>
            <person name="Brakhage A.A."/>
            <person name="Braus G.H."/>
            <person name="Fischer R."/>
            <person name="Frisvad J.C."/>
            <person name="Goldman G.H."/>
            <person name="Houbraken J."/>
            <person name="Oakley B."/>
            <person name="Pocsi I."/>
            <person name="Scazzocchio C."/>
            <person name="Seiboth B."/>
            <person name="vanKuyk P.A."/>
            <person name="Wortman J."/>
            <person name="Dyer P.S."/>
            <person name="Grigoriev I.V."/>
        </authorList>
    </citation>
    <scope>NUCLEOTIDE SEQUENCE [LARGE SCALE GENOMIC DNA]</scope>
    <source>
        <strain evidence="5">CBS 583.65</strain>
    </source>
</reference>
<evidence type="ECO:0000313" key="4">
    <source>
        <dbReference type="EMBL" id="OJJ08475.1"/>
    </source>
</evidence>
<dbReference type="PANTHER" id="PTHR40627:SF3">
    <property type="entry name" value="PRENYLTRANSFERASE ASQH2-RELATED"/>
    <property type="match status" value="1"/>
</dbReference>
<proteinExistence type="inferred from homology"/>
<protein>
    <recommendedName>
        <fullName evidence="6">Dimethylallyl tryptophan synthase</fullName>
    </recommendedName>
</protein>
<dbReference type="SFLD" id="SFLDS00036">
    <property type="entry name" value="Aromatic_Prenyltransferase"/>
    <property type="match status" value="1"/>
</dbReference>
<accession>A0A1L9Q3X1</accession>
<organism evidence="4 5">
    <name type="scientific">Aspergillus versicolor CBS 583.65</name>
    <dbReference type="NCBI Taxonomy" id="1036611"/>
    <lineage>
        <taxon>Eukaryota</taxon>
        <taxon>Fungi</taxon>
        <taxon>Dikarya</taxon>
        <taxon>Ascomycota</taxon>
        <taxon>Pezizomycotina</taxon>
        <taxon>Eurotiomycetes</taxon>
        <taxon>Eurotiomycetidae</taxon>
        <taxon>Eurotiales</taxon>
        <taxon>Aspergillaceae</taxon>
        <taxon>Aspergillus</taxon>
        <taxon>Aspergillus subgen. Nidulantes</taxon>
    </lineage>
</organism>
<evidence type="ECO:0008006" key="6">
    <source>
        <dbReference type="Google" id="ProtNLM"/>
    </source>
</evidence>
<dbReference type="PANTHER" id="PTHR40627">
    <property type="entry name" value="INDOLE PRENYLTRANSFERASE TDIB-RELATED"/>
    <property type="match status" value="1"/>
</dbReference>
<dbReference type="NCBIfam" id="TIGR03429">
    <property type="entry name" value="arom_pren_DMATS"/>
    <property type="match status" value="1"/>
</dbReference>
<dbReference type="RefSeq" id="XP_040674237.1">
    <property type="nucleotide sequence ID" value="XM_040813826.1"/>
</dbReference>
<evidence type="ECO:0000256" key="3">
    <source>
        <dbReference type="SAM" id="MobiDB-lite"/>
    </source>
</evidence>
<evidence type="ECO:0000313" key="5">
    <source>
        <dbReference type="Proteomes" id="UP000184073"/>
    </source>
</evidence>
<evidence type="ECO:0000256" key="1">
    <source>
        <dbReference type="ARBA" id="ARBA00010209"/>
    </source>
</evidence>
<evidence type="ECO:0000256" key="2">
    <source>
        <dbReference type="ARBA" id="ARBA00022679"/>
    </source>
</evidence>
<dbReference type="AlphaFoldDB" id="A0A1L9Q3X1"/>
<comment type="similarity">
    <text evidence="1">Belongs to the tryptophan dimethylallyltransferase family.</text>
</comment>
<gene>
    <name evidence="4" type="ORF">ASPVEDRAFT_47633</name>
</gene>
<feature type="region of interest" description="Disordered" evidence="3">
    <location>
        <begin position="1"/>
        <end position="24"/>
    </location>
</feature>
<dbReference type="InterPro" id="IPR017795">
    <property type="entry name" value="ABBA_NscD-like"/>
</dbReference>
<dbReference type="Pfam" id="PF11991">
    <property type="entry name" value="Trp_DMAT"/>
    <property type="match status" value="1"/>
</dbReference>
<dbReference type="SFLD" id="SFLDG01162">
    <property type="entry name" value="I"/>
    <property type="match status" value="1"/>
</dbReference>
<name>A0A1L9Q3X1_ASPVE</name>
<dbReference type="VEuPathDB" id="FungiDB:ASPVEDRAFT_47633"/>
<keyword evidence="2" id="KW-0808">Transferase</keyword>
<dbReference type="Proteomes" id="UP000184073">
    <property type="component" value="Unassembled WGS sequence"/>
</dbReference>
<sequence length="436" mass="48981">MARDQEQEAALQGGHGLVDPRKPSKQLPVPWQVLDRLLTFQSADQKSWWERLAPVLGATLQITGYSLEAQYRYMMVFFAAIMPNIGPVPNATASNLTWTGVLPTGEGLLEASVNYQRDDQVLLRFSLEPIGEHAGTDDDPINEMATRQVMQTLSRAQPGTVDLTLYDHFASTVAIDGLEARQNWEAIAQMPCKSHSSLALDLHPTAFKVKAYAGPWVRAAIKGSHSFTVMFDSLRQLQETSGLEFDYSAIERYMWTRVEYFNPENTYISVDCADPATSRIKVYCDAEARTLHDLKDIWSLGGILHDEAANRGWELVERMWNALFPLTLPGGRRLSAMPAAVNWEISLTDGSIVPKMYFYVVDFFDRDVSLAVEGLFQELGWQKHIQTARQLDTEVHNLPDRPDSSSCYVWVSIAYSAERGAYVTKYTNLACNAIVQ</sequence>
<dbReference type="InterPro" id="IPR033964">
    <property type="entry name" value="ABBA"/>
</dbReference>
<dbReference type="EMBL" id="KV878140">
    <property type="protein sequence ID" value="OJJ08475.1"/>
    <property type="molecule type" value="Genomic_DNA"/>
</dbReference>
<dbReference type="OrthoDB" id="3354387at2759"/>
<keyword evidence="5" id="KW-1185">Reference proteome</keyword>
<dbReference type="CDD" id="cd13929">
    <property type="entry name" value="PT-DMATS_CymD"/>
    <property type="match status" value="1"/>
</dbReference>
<dbReference type="GO" id="GO:0009820">
    <property type="term" value="P:alkaloid metabolic process"/>
    <property type="evidence" value="ECO:0007669"/>
    <property type="project" value="InterPro"/>
</dbReference>
<dbReference type="GO" id="GO:0016765">
    <property type="term" value="F:transferase activity, transferring alkyl or aryl (other than methyl) groups"/>
    <property type="evidence" value="ECO:0007669"/>
    <property type="project" value="InterPro"/>
</dbReference>
<dbReference type="GeneID" id="63729337"/>